<evidence type="ECO:0000256" key="3">
    <source>
        <dbReference type="ARBA" id="ARBA00022692"/>
    </source>
</evidence>
<dbReference type="KEGG" id="trg:TRUGW13939_07523"/>
<keyword evidence="4 6" id="KW-1133">Transmembrane helix</keyword>
<feature type="transmembrane region" description="Helical" evidence="6">
    <location>
        <begin position="374"/>
        <end position="394"/>
    </location>
</feature>
<dbReference type="GeneID" id="55995014"/>
<dbReference type="PANTHER" id="PTHR43791:SF38">
    <property type="entry name" value="MAJOR FACILITATOR SUPERFAMILY (MFS) PROFILE DOMAIN-CONTAINING PROTEIN"/>
    <property type="match status" value="1"/>
</dbReference>
<feature type="transmembrane region" description="Helical" evidence="6">
    <location>
        <begin position="170"/>
        <end position="192"/>
    </location>
</feature>
<feature type="domain" description="Major facilitator superfamily (MFS) profile" evidence="7">
    <location>
        <begin position="44"/>
        <end position="465"/>
    </location>
</feature>
<dbReference type="FunFam" id="1.20.1250.20:FF:000394">
    <property type="entry name" value="MFS general substrate transporter"/>
    <property type="match status" value="1"/>
</dbReference>
<proteinExistence type="predicted"/>
<dbReference type="Pfam" id="PF07690">
    <property type="entry name" value="MFS_1"/>
    <property type="match status" value="1"/>
</dbReference>
<dbReference type="FunFam" id="1.20.1250.20:FF:000057">
    <property type="entry name" value="MFS general substrate transporter"/>
    <property type="match status" value="1"/>
</dbReference>
<feature type="transmembrane region" description="Helical" evidence="6">
    <location>
        <begin position="277"/>
        <end position="298"/>
    </location>
</feature>
<evidence type="ECO:0000259" key="7">
    <source>
        <dbReference type="PROSITE" id="PS50850"/>
    </source>
</evidence>
<feature type="transmembrane region" description="Helical" evidence="6">
    <location>
        <begin position="406"/>
        <end position="423"/>
    </location>
</feature>
<evidence type="ECO:0000256" key="6">
    <source>
        <dbReference type="SAM" id="Phobius"/>
    </source>
</evidence>
<evidence type="ECO:0000256" key="1">
    <source>
        <dbReference type="ARBA" id="ARBA00004141"/>
    </source>
</evidence>
<protein>
    <recommendedName>
        <fullName evidence="7">Major facilitator superfamily (MFS) profile domain-containing protein</fullName>
    </recommendedName>
</protein>
<feature type="transmembrane region" description="Helical" evidence="6">
    <location>
        <begin position="204"/>
        <end position="227"/>
    </location>
</feature>
<dbReference type="SUPFAM" id="SSF103473">
    <property type="entry name" value="MFS general substrate transporter"/>
    <property type="match status" value="1"/>
</dbReference>
<comment type="subcellular location">
    <subcellularLocation>
        <location evidence="1">Membrane</location>
        <topology evidence="1">Multi-pass membrane protein</topology>
    </subcellularLocation>
</comment>
<evidence type="ECO:0000313" key="8">
    <source>
        <dbReference type="EMBL" id="QKX60378.1"/>
    </source>
</evidence>
<feature type="transmembrane region" description="Helical" evidence="6">
    <location>
        <begin position="136"/>
        <end position="158"/>
    </location>
</feature>
<sequence length="466" mass="51116">MELADNLKDDAILMEIENSKADAAEPEFTPKEEKALLRKIDLHLLPTIWIMYLLSYMDRTNIGNAKISGMQDDLNLSSNQYSISLVVFFVGYVVFEIPSNLLLSRSRPSIFLPSIMVVWGTMTCVMGVIHDYKHLVVLRTLIGCIEAGFAPGVLLVLSSWYKKTEQSKRFAVYISAAILSGAFGSLLAAGIVDGLEGSHSIRGWRWLFIVEGAVTVGFALLSMLFLLDFPATSHMLSERERHVAIRRLATENVTAASEDPSQRLSGMKATVDAIKNWKTWMFVIGYMVIVGSSTLSYFYPTLVEGLFGNKSSSQVNFLTVPIYAVAFVCTLITAYFGDKVPYMRGTIISAWLLFSCVCSIIVCVVSNFTARYVLLVLMAAGLWSTNGAALAYASSAFGDMDPQVRGVSLALVNALGNLSQIYGSYLFPSSDAPKYLMGFGVISGMLGVGVVVYALLHVILRTSMHF</sequence>
<feature type="transmembrane region" description="Helical" evidence="6">
    <location>
        <begin position="81"/>
        <end position="103"/>
    </location>
</feature>
<gene>
    <name evidence="8" type="ORF">TRUGW13939_07523</name>
</gene>
<dbReference type="AlphaFoldDB" id="A0A7H8R2Y6"/>
<dbReference type="GO" id="GO:0016020">
    <property type="term" value="C:membrane"/>
    <property type="evidence" value="ECO:0007669"/>
    <property type="project" value="UniProtKB-SubCell"/>
</dbReference>
<dbReference type="InterPro" id="IPR011701">
    <property type="entry name" value="MFS"/>
</dbReference>
<name>A0A7H8R2Y6_TALRU</name>
<organism evidence="8 9">
    <name type="scientific">Talaromyces rugulosus</name>
    <name type="common">Penicillium rugulosum</name>
    <dbReference type="NCBI Taxonomy" id="121627"/>
    <lineage>
        <taxon>Eukaryota</taxon>
        <taxon>Fungi</taxon>
        <taxon>Dikarya</taxon>
        <taxon>Ascomycota</taxon>
        <taxon>Pezizomycotina</taxon>
        <taxon>Eurotiomycetes</taxon>
        <taxon>Eurotiomycetidae</taxon>
        <taxon>Eurotiales</taxon>
        <taxon>Trichocomaceae</taxon>
        <taxon>Talaromyces</taxon>
        <taxon>Talaromyces sect. Islandici</taxon>
    </lineage>
</organism>
<feature type="transmembrane region" description="Helical" evidence="6">
    <location>
        <begin position="110"/>
        <end position="130"/>
    </location>
</feature>
<dbReference type="PANTHER" id="PTHR43791">
    <property type="entry name" value="PERMEASE-RELATED"/>
    <property type="match status" value="1"/>
</dbReference>
<dbReference type="InterPro" id="IPR020846">
    <property type="entry name" value="MFS_dom"/>
</dbReference>
<feature type="transmembrane region" description="Helical" evidence="6">
    <location>
        <begin position="348"/>
        <end position="368"/>
    </location>
</feature>
<dbReference type="GO" id="GO:0022857">
    <property type="term" value="F:transmembrane transporter activity"/>
    <property type="evidence" value="ECO:0007669"/>
    <property type="project" value="InterPro"/>
</dbReference>
<dbReference type="RefSeq" id="XP_035346555.1">
    <property type="nucleotide sequence ID" value="XM_035490662.1"/>
</dbReference>
<reference evidence="9" key="1">
    <citation type="submission" date="2020-06" db="EMBL/GenBank/DDBJ databases">
        <title>A chromosome-scale genome assembly of Talaromyces rugulosus W13939.</title>
        <authorList>
            <person name="Wang B."/>
            <person name="Guo L."/>
            <person name="Ye K."/>
            <person name="Wang L."/>
        </authorList>
    </citation>
    <scope>NUCLEOTIDE SEQUENCE [LARGE SCALE GENOMIC DNA]</scope>
    <source>
        <strain evidence="9">W13939</strain>
    </source>
</reference>
<dbReference type="InterPro" id="IPR036259">
    <property type="entry name" value="MFS_trans_sf"/>
</dbReference>
<keyword evidence="5 6" id="KW-0472">Membrane</keyword>
<dbReference type="PROSITE" id="PS50850">
    <property type="entry name" value="MFS"/>
    <property type="match status" value="1"/>
</dbReference>
<feature type="transmembrane region" description="Helical" evidence="6">
    <location>
        <begin position="435"/>
        <end position="460"/>
    </location>
</feature>
<dbReference type="EMBL" id="CP055901">
    <property type="protein sequence ID" value="QKX60378.1"/>
    <property type="molecule type" value="Genomic_DNA"/>
</dbReference>
<dbReference type="Proteomes" id="UP000509510">
    <property type="component" value="Chromosome IV"/>
</dbReference>
<accession>A0A7H8R2Y6</accession>
<feature type="transmembrane region" description="Helical" evidence="6">
    <location>
        <begin position="318"/>
        <end position="336"/>
    </location>
</feature>
<keyword evidence="2" id="KW-0813">Transport</keyword>
<dbReference type="Gene3D" id="1.20.1250.20">
    <property type="entry name" value="MFS general substrate transporter like domains"/>
    <property type="match status" value="2"/>
</dbReference>
<evidence type="ECO:0000313" key="9">
    <source>
        <dbReference type="Proteomes" id="UP000509510"/>
    </source>
</evidence>
<evidence type="ECO:0000256" key="4">
    <source>
        <dbReference type="ARBA" id="ARBA00022989"/>
    </source>
</evidence>
<evidence type="ECO:0000256" key="2">
    <source>
        <dbReference type="ARBA" id="ARBA00022448"/>
    </source>
</evidence>
<keyword evidence="9" id="KW-1185">Reference proteome</keyword>
<evidence type="ECO:0000256" key="5">
    <source>
        <dbReference type="ARBA" id="ARBA00023136"/>
    </source>
</evidence>
<keyword evidence="3 6" id="KW-0812">Transmembrane</keyword>
<dbReference type="OrthoDB" id="2985014at2759"/>